<name>A0A317SHE4_9PEZI</name>
<dbReference type="STRING" id="42249.A0A317SHE4"/>
<feature type="transmembrane region" description="Helical" evidence="7">
    <location>
        <begin position="28"/>
        <end position="48"/>
    </location>
</feature>
<keyword evidence="5 7" id="KW-1133">Transmembrane helix</keyword>
<comment type="similarity">
    <text evidence="2">Belongs to the major facilitator superfamily.</text>
</comment>
<reference evidence="8 9" key="1">
    <citation type="submission" date="2018-03" db="EMBL/GenBank/DDBJ databases">
        <title>Genomes of Pezizomycetes fungi and the evolution of truffles.</title>
        <authorList>
            <person name="Murat C."/>
            <person name="Payen T."/>
            <person name="Noel B."/>
            <person name="Kuo A."/>
            <person name="Martin F.M."/>
        </authorList>
    </citation>
    <scope>NUCLEOTIDE SEQUENCE [LARGE SCALE GENOMIC DNA]</scope>
    <source>
        <strain evidence="8">091103-1</strain>
    </source>
</reference>
<evidence type="ECO:0000256" key="3">
    <source>
        <dbReference type="ARBA" id="ARBA00022448"/>
    </source>
</evidence>
<evidence type="ECO:0000256" key="6">
    <source>
        <dbReference type="ARBA" id="ARBA00023136"/>
    </source>
</evidence>
<proteinExistence type="inferred from homology"/>
<organism evidence="8 9">
    <name type="scientific">Tuber magnatum</name>
    <name type="common">white Piedmont truffle</name>
    <dbReference type="NCBI Taxonomy" id="42249"/>
    <lineage>
        <taxon>Eukaryota</taxon>
        <taxon>Fungi</taxon>
        <taxon>Dikarya</taxon>
        <taxon>Ascomycota</taxon>
        <taxon>Pezizomycotina</taxon>
        <taxon>Pezizomycetes</taxon>
        <taxon>Pezizales</taxon>
        <taxon>Tuberaceae</taxon>
        <taxon>Tuber</taxon>
    </lineage>
</organism>
<dbReference type="EMBL" id="PYWC01000093">
    <property type="protein sequence ID" value="PWW72836.1"/>
    <property type="molecule type" value="Genomic_DNA"/>
</dbReference>
<protein>
    <recommendedName>
        <fullName evidence="10">Major facilitator superfamily (MFS) profile domain-containing protein</fullName>
    </recommendedName>
</protein>
<evidence type="ECO:0000256" key="1">
    <source>
        <dbReference type="ARBA" id="ARBA00004127"/>
    </source>
</evidence>
<dbReference type="Gene3D" id="1.20.1250.20">
    <property type="entry name" value="MFS general substrate transporter like domains"/>
    <property type="match status" value="1"/>
</dbReference>
<dbReference type="GO" id="GO:0012505">
    <property type="term" value="C:endomembrane system"/>
    <property type="evidence" value="ECO:0007669"/>
    <property type="project" value="UniProtKB-SubCell"/>
</dbReference>
<evidence type="ECO:0000256" key="4">
    <source>
        <dbReference type="ARBA" id="ARBA00022692"/>
    </source>
</evidence>
<dbReference type="SUPFAM" id="SSF103473">
    <property type="entry name" value="MFS general substrate transporter"/>
    <property type="match status" value="1"/>
</dbReference>
<comment type="caution">
    <text evidence="8">The sequence shown here is derived from an EMBL/GenBank/DDBJ whole genome shotgun (WGS) entry which is preliminary data.</text>
</comment>
<evidence type="ECO:0008006" key="10">
    <source>
        <dbReference type="Google" id="ProtNLM"/>
    </source>
</evidence>
<evidence type="ECO:0000256" key="7">
    <source>
        <dbReference type="SAM" id="Phobius"/>
    </source>
</evidence>
<dbReference type="GO" id="GO:0016020">
    <property type="term" value="C:membrane"/>
    <property type="evidence" value="ECO:0007669"/>
    <property type="project" value="TreeGrafter"/>
</dbReference>
<dbReference type="AlphaFoldDB" id="A0A317SHE4"/>
<dbReference type="PANTHER" id="PTHR23514:SF3">
    <property type="entry name" value="BYPASS OF STOP CODON PROTEIN 6"/>
    <property type="match status" value="1"/>
</dbReference>
<evidence type="ECO:0000313" key="8">
    <source>
        <dbReference type="EMBL" id="PWW72836.1"/>
    </source>
</evidence>
<evidence type="ECO:0000313" key="9">
    <source>
        <dbReference type="Proteomes" id="UP000246991"/>
    </source>
</evidence>
<evidence type="ECO:0000256" key="5">
    <source>
        <dbReference type="ARBA" id="ARBA00022989"/>
    </source>
</evidence>
<dbReference type="PANTHER" id="PTHR23514">
    <property type="entry name" value="BYPASS OF STOP CODON PROTEIN 6"/>
    <property type="match status" value="1"/>
</dbReference>
<evidence type="ECO:0000256" key="2">
    <source>
        <dbReference type="ARBA" id="ARBA00008335"/>
    </source>
</evidence>
<keyword evidence="9" id="KW-1185">Reference proteome</keyword>
<keyword evidence="4 7" id="KW-0812">Transmembrane</keyword>
<feature type="transmembrane region" description="Helical" evidence="7">
    <location>
        <begin position="60"/>
        <end position="81"/>
    </location>
</feature>
<sequence>MICLVVYGIATLDSAASAWMGSLHHASGFLGLLQGCFGIGSTIAPSIADAMIQRGIPYYRFYYLPFALSMLGGIGFMISFWDENGEKYTRDISRSHKPEESHAKEILKNKVFFSGYAPRVWLLTE</sequence>
<keyword evidence="3" id="KW-0813">Transport</keyword>
<comment type="subcellular location">
    <subcellularLocation>
        <location evidence="1">Endomembrane system</location>
        <topology evidence="1">Multi-pass membrane protein</topology>
    </subcellularLocation>
</comment>
<dbReference type="OrthoDB" id="413079at2759"/>
<dbReference type="InterPro" id="IPR036259">
    <property type="entry name" value="MFS_trans_sf"/>
</dbReference>
<gene>
    <name evidence="8" type="ORF">C7212DRAFT_285692</name>
</gene>
<accession>A0A317SHE4</accession>
<keyword evidence="6 7" id="KW-0472">Membrane</keyword>
<dbReference type="Proteomes" id="UP000246991">
    <property type="component" value="Unassembled WGS sequence"/>
</dbReference>
<dbReference type="InterPro" id="IPR051788">
    <property type="entry name" value="MFS_Transporter"/>
</dbReference>